<reference evidence="3 4" key="1">
    <citation type="submission" date="2020-08" db="EMBL/GenBank/DDBJ databases">
        <authorList>
            <person name="Koutsovoulos G."/>
            <person name="Danchin GJ E."/>
        </authorList>
    </citation>
    <scope>NUCLEOTIDE SEQUENCE [LARGE SCALE GENOMIC DNA]</scope>
</reference>
<accession>A0A6V7V2T8</accession>
<keyword evidence="1" id="KW-0175">Coiled coil</keyword>
<dbReference type="EMBL" id="CAJEWN010000148">
    <property type="protein sequence ID" value="CAD2169097.1"/>
    <property type="molecule type" value="Genomic_DNA"/>
</dbReference>
<feature type="signal peptide" evidence="2">
    <location>
        <begin position="1"/>
        <end position="23"/>
    </location>
</feature>
<protein>
    <submittedName>
        <fullName evidence="3">Uncharacterized protein</fullName>
    </submittedName>
</protein>
<feature type="chain" id="PRO_5027585773" evidence="2">
    <location>
        <begin position="24"/>
        <end position="185"/>
    </location>
</feature>
<keyword evidence="2" id="KW-0732">Signal</keyword>
<evidence type="ECO:0000256" key="1">
    <source>
        <dbReference type="SAM" id="Coils"/>
    </source>
</evidence>
<dbReference type="Proteomes" id="UP000580250">
    <property type="component" value="Unassembled WGS sequence"/>
</dbReference>
<name>A0A6V7V2T8_MELEN</name>
<organism evidence="3 4">
    <name type="scientific">Meloidogyne enterolobii</name>
    <name type="common">Root-knot nematode worm</name>
    <name type="synonym">Meloidogyne mayaguensis</name>
    <dbReference type="NCBI Taxonomy" id="390850"/>
    <lineage>
        <taxon>Eukaryota</taxon>
        <taxon>Metazoa</taxon>
        <taxon>Ecdysozoa</taxon>
        <taxon>Nematoda</taxon>
        <taxon>Chromadorea</taxon>
        <taxon>Rhabditida</taxon>
        <taxon>Tylenchina</taxon>
        <taxon>Tylenchomorpha</taxon>
        <taxon>Tylenchoidea</taxon>
        <taxon>Meloidogynidae</taxon>
        <taxon>Meloidogyninae</taxon>
        <taxon>Meloidogyne</taxon>
    </lineage>
</organism>
<feature type="coiled-coil region" evidence="1">
    <location>
        <begin position="114"/>
        <end position="141"/>
    </location>
</feature>
<gene>
    <name evidence="3" type="ORF">MENT_LOCUS20416</name>
</gene>
<evidence type="ECO:0000313" key="4">
    <source>
        <dbReference type="Proteomes" id="UP000580250"/>
    </source>
</evidence>
<proteinExistence type="predicted"/>
<evidence type="ECO:0000256" key="2">
    <source>
        <dbReference type="SAM" id="SignalP"/>
    </source>
</evidence>
<dbReference type="AlphaFoldDB" id="A0A6V7V2T8"/>
<comment type="caution">
    <text evidence="3">The sequence shown here is derived from an EMBL/GenBank/DDBJ whole genome shotgun (WGS) entry which is preliminary data.</text>
</comment>
<sequence length="185" mass="21864">MNIFLFLIFLLFFVLNPFQQKIAKGMKSSKGKEIVGSTSHNIPSFHAPPQKVFISKFPEIKFSLFELSVFIRILIKIDAEIIINNYNLGILEIIKEYKIVLVNELKTEAKRKIENNLESDLEKKQEELKIIEDIYYKLEKSKSLKNLFGKLEEVNKYIFKNNFLVERIYFKLLFSWKTKISLGKF</sequence>
<evidence type="ECO:0000313" key="3">
    <source>
        <dbReference type="EMBL" id="CAD2169097.1"/>
    </source>
</evidence>